<dbReference type="PANTHER" id="PTHR11814">
    <property type="entry name" value="SULFATE TRANSPORTER"/>
    <property type="match status" value="1"/>
</dbReference>
<sequence length="229" mass="24359">MSRNALIVLICAIAIYISNCTVFTLTERIDAGFPPFELPPFGIYGNETFTNSMKKIATEINYGMVTSALLSLLETVAIAKALERNNHSSDGQVKQSFDASQDLVALGLTHIVHSMFGGFPVTGSFTRSAINNASGVRSTLSNMITGLTVLLALSQFVAPCFSFIPQTTLASVVIAAVIFIIKPQDISAISKYKKIDLLPYSVTLIASFAISLEVGIIAGSAVSLAMPNT</sequence>
<keyword evidence="8" id="KW-1185">Reference proteome</keyword>
<protein>
    <submittedName>
        <fullName evidence="7">Sulfate/anion exchanger-like protein</fullName>
    </submittedName>
</protein>
<proteinExistence type="predicted"/>
<feature type="transmembrane region" description="Helical" evidence="5">
    <location>
        <begin position="163"/>
        <end position="181"/>
    </location>
</feature>
<dbReference type="OrthoDB" id="288203at2759"/>
<dbReference type="STRING" id="299467.A0A443RWU5"/>
<evidence type="ECO:0000313" key="7">
    <source>
        <dbReference type="EMBL" id="RWS19654.1"/>
    </source>
</evidence>
<evidence type="ECO:0000313" key="8">
    <source>
        <dbReference type="Proteomes" id="UP000288716"/>
    </source>
</evidence>
<dbReference type="VEuPathDB" id="VectorBase:LDEU012386"/>
<dbReference type="EMBL" id="NCKV01023963">
    <property type="protein sequence ID" value="RWS19654.1"/>
    <property type="molecule type" value="Genomic_DNA"/>
</dbReference>
<evidence type="ECO:0000256" key="3">
    <source>
        <dbReference type="ARBA" id="ARBA00022989"/>
    </source>
</evidence>
<name>A0A443RWU5_9ACAR</name>
<dbReference type="Pfam" id="PF00916">
    <property type="entry name" value="Sulfate_transp"/>
    <property type="match status" value="1"/>
</dbReference>
<evidence type="ECO:0000259" key="6">
    <source>
        <dbReference type="Pfam" id="PF00916"/>
    </source>
</evidence>
<feature type="transmembrane region" description="Helical" evidence="5">
    <location>
        <begin position="140"/>
        <end position="157"/>
    </location>
</feature>
<evidence type="ECO:0000256" key="1">
    <source>
        <dbReference type="ARBA" id="ARBA00004141"/>
    </source>
</evidence>
<dbReference type="GO" id="GO:0055085">
    <property type="term" value="P:transmembrane transport"/>
    <property type="evidence" value="ECO:0007669"/>
    <property type="project" value="InterPro"/>
</dbReference>
<gene>
    <name evidence="7" type="ORF">B4U80_10966</name>
</gene>
<comment type="subcellular location">
    <subcellularLocation>
        <location evidence="1">Membrane</location>
        <topology evidence="1">Multi-pass membrane protein</topology>
    </subcellularLocation>
</comment>
<evidence type="ECO:0000256" key="5">
    <source>
        <dbReference type="SAM" id="Phobius"/>
    </source>
</evidence>
<keyword evidence="4 5" id="KW-0472">Membrane</keyword>
<keyword evidence="3 5" id="KW-1133">Transmembrane helix</keyword>
<dbReference type="AlphaFoldDB" id="A0A443RWU5"/>
<dbReference type="InterPro" id="IPR011547">
    <property type="entry name" value="SLC26A/SulP_dom"/>
</dbReference>
<dbReference type="GO" id="GO:0016020">
    <property type="term" value="C:membrane"/>
    <property type="evidence" value="ECO:0007669"/>
    <property type="project" value="UniProtKB-SubCell"/>
</dbReference>
<reference evidence="7 8" key="1">
    <citation type="journal article" date="2018" name="Gigascience">
        <title>Genomes of trombidid mites reveal novel predicted allergens and laterally-transferred genes associated with secondary metabolism.</title>
        <authorList>
            <person name="Dong X."/>
            <person name="Chaisiri K."/>
            <person name="Xia D."/>
            <person name="Armstrong S.D."/>
            <person name="Fang Y."/>
            <person name="Donnelly M.J."/>
            <person name="Kadowaki T."/>
            <person name="McGarry J.W."/>
            <person name="Darby A.C."/>
            <person name="Makepeace B.L."/>
        </authorList>
    </citation>
    <scope>NUCLEOTIDE SEQUENCE [LARGE SCALE GENOMIC DNA]</scope>
    <source>
        <strain evidence="7">UoL-UT</strain>
    </source>
</reference>
<dbReference type="InterPro" id="IPR001902">
    <property type="entry name" value="SLC26A/SulP_fam"/>
</dbReference>
<evidence type="ECO:0000256" key="4">
    <source>
        <dbReference type="ARBA" id="ARBA00023136"/>
    </source>
</evidence>
<evidence type="ECO:0000256" key="2">
    <source>
        <dbReference type="ARBA" id="ARBA00022692"/>
    </source>
</evidence>
<comment type="caution">
    <text evidence="7">The sequence shown here is derived from an EMBL/GenBank/DDBJ whole genome shotgun (WGS) entry which is preliminary data.</text>
</comment>
<dbReference type="Proteomes" id="UP000288716">
    <property type="component" value="Unassembled WGS sequence"/>
</dbReference>
<feature type="transmembrane region" description="Helical" evidence="5">
    <location>
        <begin position="202"/>
        <end position="226"/>
    </location>
</feature>
<keyword evidence="2 5" id="KW-0812">Transmembrane</keyword>
<organism evidence="7 8">
    <name type="scientific">Leptotrombidium deliense</name>
    <dbReference type="NCBI Taxonomy" id="299467"/>
    <lineage>
        <taxon>Eukaryota</taxon>
        <taxon>Metazoa</taxon>
        <taxon>Ecdysozoa</taxon>
        <taxon>Arthropoda</taxon>
        <taxon>Chelicerata</taxon>
        <taxon>Arachnida</taxon>
        <taxon>Acari</taxon>
        <taxon>Acariformes</taxon>
        <taxon>Trombidiformes</taxon>
        <taxon>Prostigmata</taxon>
        <taxon>Anystina</taxon>
        <taxon>Parasitengona</taxon>
        <taxon>Trombiculoidea</taxon>
        <taxon>Trombiculidae</taxon>
        <taxon>Leptotrombidium</taxon>
    </lineage>
</organism>
<feature type="domain" description="SLC26A/SulP transporter" evidence="6">
    <location>
        <begin position="7"/>
        <end position="199"/>
    </location>
</feature>
<accession>A0A443RWU5</accession>